<protein>
    <submittedName>
        <fullName evidence="2">Uncharacterized protein</fullName>
    </submittedName>
</protein>
<dbReference type="Proteomes" id="UP000000305">
    <property type="component" value="Unassembled WGS sequence"/>
</dbReference>
<keyword evidence="3" id="KW-1185">Reference proteome</keyword>
<organism evidence="2 3">
    <name type="scientific">Daphnia pulex</name>
    <name type="common">Water flea</name>
    <dbReference type="NCBI Taxonomy" id="6669"/>
    <lineage>
        <taxon>Eukaryota</taxon>
        <taxon>Metazoa</taxon>
        <taxon>Ecdysozoa</taxon>
        <taxon>Arthropoda</taxon>
        <taxon>Crustacea</taxon>
        <taxon>Branchiopoda</taxon>
        <taxon>Diplostraca</taxon>
        <taxon>Cladocera</taxon>
        <taxon>Anomopoda</taxon>
        <taxon>Daphniidae</taxon>
        <taxon>Daphnia</taxon>
    </lineage>
</organism>
<dbReference type="InParanoid" id="E9GZF8"/>
<dbReference type="AlphaFoldDB" id="E9GZF8"/>
<evidence type="ECO:0000313" key="3">
    <source>
        <dbReference type="Proteomes" id="UP000000305"/>
    </source>
</evidence>
<reference evidence="2 3" key="1">
    <citation type="journal article" date="2011" name="Science">
        <title>The ecoresponsive genome of Daphnia pulex.</title>
        <authorList>
            <person name="Colbourne J.K."/>
            <person name="Pfrender M.E."/>
            <person name="Gilbert D."/>
            <person name="Thomas W.K."/>
            <person name="Tucker A."/>
            <person name="Oakley T.H."/>
            <person name="Tokishita S."/>
            <person name="Aerts A."/>
            <person name="Arnold G.J."/>
            <person name="Basu M.K."/>
            <person name="Bauer D.J."/>
            <person name="Caceres C.E."/>
            <person name="Carmel L."/>
            <person name="Casola C."/>
            <person name="Choi J.H."/>
            <person name="Detter J.C."/>
            <person name="Dong Q."/>
            <person name="Dusheyko S."/>
            <person name="Eads B.D."/>
            <person name="Frohlich T."/>
            <person name="Geiler-Samerotte K.A."/>
            <person name="Gerlach D."/>
            <person name="Hatcher P."/>
            <person name="Jogdeo S."/>
            <person name="Krijgsveld J."/>
            <person name="Kriventseva E.V."/>
            <person name="Kultz D."/>
            <person name="Laforsch C."/>
            <person name="Lindquist E."/>
            <person name="Lopez J."/>
            <person name="Manak J.R."/>
            <person name="Muller J."/>
            <person name="Pangilinan J."/>
            <person name="Patwardhan R.P."/>
            <person name="Pitluck S."/>
            <person name="Pritham E.J."/>
            <person name="Rechtsteiner A."/>
            <person name="Rho M."/>
            <person name="Rogozin I.B."/>
            <person name="Sakarya O."/>
            <person name="Salamov A."/>
            <person name="Schaack S."/>
            <person name="Shapiro H."/>
            <person name="Shiga Y."/>
            <person name="Skalitzky C."/>
            <person name="Smith Z."/>
            <person name="Souvorov A."/>
            <person name="Sung W."/>
            <person name="Tang Z."/>
            <person name="Tsuchiya D."/>
            <person name="Tu H."/>
            <person name="Vos H."/>
            <person name="Wang M."/>
            <person name="Wolf Y.I."/>
            <person name="Yamagata H."/>
            <person name="Yamada T."/>
            <person name="Ye Y."/>
            <person name="Shaw J.R."/>
            <person name="Andrews J."/>
            <person name="Crease T.J."/>
            <person name="Tang H."/>
            <person name="Lucas S.M."/>
            <person name="Robertson H.M."/>
            <person name="Bork P."/>
            <person name="Koonin E.V."/>
            <person name="Zdobnov E.M."/>
            <person name="Grigoriev I.V."/>
            <person name="Lynch M."/>
            <person name="Boore J.L."/>
        </authorList>
    </citation>
    <scope>NUCLEOTIDE SEQUENCE [LARGE SCALE GENOMIC DNA]</scope>
</reference>
<evidence type="ECO:0000256" key="1">
    <source>
        <dbReference type="SAM" id="MobiDB-lite"/>
    </source>
</evidence>
<gene>
    <name evidence="2" type="ORF">DAPPUDRAFT_108199</name>
</gene>
<dbReference type="KEGG" id="dpx:DAPPUDRAFT_108199"/>
<feature type="compositionally biased region" description="Polar residues" evidence="1">
    <location>
        <begin position="9"/>
        <end position="20"/>
    </location>
</feature>
<name>E9GZF8_DAPPU</name>
<accession>E9GZF8</accession>
<dbReference type="EMBL" id="GL732577">
    <property type="protein sequence ID" value="EFX75141.1"/>
    <property type="molecule type" value="Genomic_DNA"/>
</dbReference>
<feature type="region of interest" description="Disordered" evidence="1">
    <location>
        <begin position="1"/>
        <end position="21"/>
    </location>
</feature>
<dbReference type="HOGENOM" id="CLU_832261_0_0_1"/>
<evidence type="ECO:0000313" key="2">
    <source>
        <dbReference type="EMBL" id="EFX75141.1"/>
    </source>
</evidence>
<sequence length="334" mass="39031">METGDVLSDQETAQLPSTSKLPEGQHSLYNFKTRGFSEFNGHCSSRLSASEQIFTNECETHSFHIFMRKLQQQLPGEHSSPSLRYQRIIRQLVFAGYELVIEDWEINKKFYVIWCVTDNDRNMKTALRLNFRTFVNETEEVQAELIEIEIEAGIDVPNYLLVPEFSELIEDADNDDIENNASDSKDHVFNLDLESLLNENTLKYNETGYLCFLSCKIFELPCSISHQQRRTFSPLESCQRIIESSREDCWWYEEEFRGHKDVNGLCWFQNSNVKPNQLEFAVWDDKRIIGSHRKGSKHTIDSSLITPMQINCLQELVILLGQRMHLRKKIKRSD</sequence>
<proteinExistence type="predicted"/>